<dbReference type="InterPro" id="IPR048304">
    <property type="entry name" value="UbiD_Rift_dom"/>
</dbReference>
<dbReference type="AlphaFoldDB" id="S3DIE2"/>
<comment type="subunit">
    <text evidence="6">Homohexamer.</text>
</comment>
<dbReference type="SUPFAM" id="SSF50475">
    <property type="entry name" value="FMN-binding split barrel"/>
    <property type="match status" value="1"/>
</dbReference>
<evidence type="ECO:0000259" key="11">
    <source>
        <dbReference type="Pfam" id="PF20695"/>
    </source>
</evidence>
<dbReference type="InterPro" id="IPR002830">
    <property type="entry name" value="UbiD"/>
</dbReference>
<evidence type="ECO:0000259" key="12">
    <source>
        <dbReference type="Pfam" id="PF20696"/>
    </source>
</evidence>
<dbReference type="NCBIfam" id="TIGR00148">
    <property type="entry name" value="UbiD family decarboxylase"/>
    <property type="match status" value="1"/>
</dbReference>
<dbReference type="Pfam" id="PF20696">
    <property type="entry name" value="UbiD_C"/>
    <property type="match status" value="1"/>
</dbReference>
<evidence type="ECO:0000256" key="4">
    <source>
        <dbReference type="ARBA" id="ARBA00004749"/>
    </source>
</evidence>
<dbReference type="GO" id="GO:0005886">
    <property type="term" value="C:plasma membrane"/>
    <property type="evidence" value="ECO:0007669"/>
    <property type="project" value="UniProtKB-SubCell"/>
</dbReference>
<evidence type="ECO:0000256" key="7">
    <source>
        <dbReference type="ARBA" id="ARBA00018597"/>
    </source>
</evidence>
<evidence type="ECO:0000259" key="10">
    <source>
        <dbReference type="Pfam" id="PF01977"/>
    </source>
</evidence>
<protein>
    <recommendedName>
        <fullName evidence="7">3-octaprenyl-4-hydroxybenzoate carboxy-lyase</fullName>
    </recommendedName>
    <alternativeName>
        <fullName evidence="9">Polyprenyl p-hydroxybenzoate decarboxylase</fullName>
    </alternativeName>
</protein>
<evidence type="ECO:0000256" key="5">
    <source>
        <dbReference type="ARBA" id="ARBA00010021"/>
    </source>
</evidence>
<dbReference type="PANTHER" id="PTHR30108">
    <property type="entry name" value="3-OCTAPRENYL-4-HYDROXYBENZOATE CARBOXY-LYASE-RELATED"/>
    <property type="match status" value="1"/>
</dbReference>
<dbReference type="EMBL" id="AMSD01000002">
    <property type="protein sequence ID" value="EPE37485.1"/>
    <property type="molecule type" value="Genomic_DNA"/>
</dbReference>
<feature type="domain" description="3-octaprenyl-4-hydroxybenzoate carboxy-lyase-like C-terminal" evidence="12">
    <location>
        <begin position="329"/>
        <end position="452"/>
    </location>
</feature>
<dbReference type="GO" id="GO:0006744">
    <property type="term" value="P:ubiquinone biosynthetic process"/>
    <property type="evidence" value="ECO:0007669"/>
    <property type="project" value="UniProtKB-UniPathway"/>
</dbReference>
<comment type="cofactor">
    <cofactor evidence="1">
        <name>a divalent metal cation</name>
        <dbReference type="ChEBI" id="CHEBI:60240"/>
    </cofactor>
</comment>
<dbReference type="eggNOG" id="COG0043">
    <property type="taxonomic scope" value="Bacteria"/>
</dbReference>
<dbReference type="SUPFAM" id="SSF143968">
    <property type="entry name" value="UbiD C-terminal domain-like"/>
    <property type="match status" value="1"/>
</dbReference>
<gene>
    <name evidence="13" type="primary">ubiD</name>
    <name evidence="13" type="ORF">O1U_0789</name>
</gene>
<dbReference type="PANTHER" id="PTHR30108:SF17">
    <property type="entry name" value="FERULIC ACID DECARBOXYLASE 1"/>
    <property type="match status" value="1"/>
</dbReference>
<comment type="function">
    <text evidence="2">Catalyzes the decarboxylation of 3-octaprenyl-4-hydroxy benzoate to 2-octaprenylphenol.</text>
</comment>
<dbReference type="FunFam" id="3.40.1670.10:FF:000001">
    <property type="entry name" value="3-octaprenyl-4-hydroxybenzoate carboxy-lyase"/>
    <property type="match status" value="1"/>
</dbReference>
<dbReference type="InterPro" id="IPR049383">
    <property type="entry name" value="UbiD-like_N"/>
</dbReference>
<name>S3DIE2_9GAMM</name>
<dbReference type="Pfam" id="PF01977">
    <property type="entry name" value="UbiD"/>
    <property type="match status" value="1"/>
</dbReference>
<keyword evidence="13" id="KW-0456">Lyase</keyword>
<evidence type="ECO:0000313" key="13">
    <source>
        <dbReference type="EMBL" id="EPE37485.1"/>
    </source>
</evidence>
<evidence type="ECO:0000256" key="3">
    <source>
        <dbReference type="ARBA" id="ARBA00004202"/>
    </source>
</evidence>
<comment type="caution">
    <text evidence="13">The sequence shown here is derived from an EMBL/GenBank/DDBJ whole genome shotgun (WGS) entry which is preliminary data.</text>
</comment>
<dbReference type="Proteomes" id="UP000053688">
    <property type="component" value="Unassembled WGS sequence"/>
</dbReference>
<accession>S3DIE2</accession>
<dbReference type="Gene3D" id="3.40.1670.10">
    <property type="entry name" value="UbiD C-terminal domain-like"/>
    <property type="match status" value="1"/>
</dbReference>
<reference evidence="13 14" key="1">
    <citation type="journal article" date="2014" name="Environ. Microbiol.">
        <title>Genomic signatures of obligate host dependence in the luminous bacterial symbiont of a vertebrate.</title>
        <authorList>
            <person name="Hendry T.A."/>
            <person name="de Wet J.R."/>
            <person name="Dunlap P.V."/>
        </authorList>
    </citation>
    <scope>NUCLEOTIDE SEQUENCE [LARGE SCALE GENOMIC DNA]</scope>
    <source>
        <strain evidence="13 14">Akat1</strain>
    </source>
</reference>
<dbReference type="STRING" id="28176.CF66_3037"/>
<dbReference type="GO" id="GO:0008694">
    <property type="term" value="F:4-hydroxy-3-polyprenylbenzoate decarboxylase activity"/>
    <property type="evidence" value="ECO:0007669"/>
    <property type="project" value="TreeGrafter"/>
</dbReference>
<sequence length="499" mass="57459">MSFRSLRDFIDYLEIKNQLKRISFPIDPRYEITEISDRILRSVGGPALLFENPIGYNIPVLTNLFGTSERIAMVMKKENLKGLREIGNVLAYLKEPEPPQGFKDIVDKFIILKRVFYMPVKCLRIGLCQQVVLKGSEVDLDKIPIMNSWKGDVAPLLTWGLTVTKGPNKKRQNLGIYRQQKLSKNKIIMRWLPHRGGALDFRDWMEAHPDRVFPVSVVFGADPATILSAVIPIPDNLSEYAFSGLLRGRRTEVVKSISNELKVPANSEIVLEGYINPNELANEGPYGDHTGYYNEQERHHVFTITHITMQRNPIYHSTYTCRPPDEPSVLGVALNELFIPIIQKQFPEIKDFYLPVEACSYRLALIAIKKQYPGHPRRIMMGIWSYLRQFMYTKFIVVFDEDVNIRNWNSIVQAISERMEPIHDILIIERTPIDSLDFSSPIIGLGSKMGWDVTIKWKGELSSNSKKNQINIHQETYVFLRSICISYKNNSLILLIIIY</sequence>
<comment type="subcellular location">
    <subcellularLocation>
        <location evidence="3">Cell membrane</location>
        <topology evidence="3">Peripheral membrane protein</topology>
    </subcellularLocation>
</comment>
<organism evidence="13 14">
    <name type="scientific">Candidatus Photodesmus katoptron Akat1</name>
    <dbReference type="NCBI Taxonomy" id="1236703"/>
    <lineage>
        <taxon>Bacteria</taxon>
        <taxon>Pseudomonadati</taxon>
        <taxon>Pseudomonadota</taxon>
        <taxon>Gammaproteobacteria</taxon>
        <taxon>Vibrionales</taxon>
        <taxon>Vibrionaceae</taxon>
        <taxon>Candidatus Photodesmus</taxon>
    </lineage>
</organism>
<comment type="pathway">
    <text evidence="4">Cofactor biosynthesis; ubiquinone biosynthesis.</text>
</comment>
<dbReference type="GO" id="GO:0005829">
    <property type="term" value="C:cytosol"/>
    <property type="evidence" value="ECO:0007669"/>
    <property type="project" value="TreeGrafter"/>
</dbReference>
<evidence type="ECO:0000256" key="9">
    <source>
        <dbReference type="ARBA" id="ARBA00030393"/>
    </source>
</evidence>
<dbReference type="Pfam" id="PF20695">
    <property type="entry name" value="UbiD_N"/>
    <property type="match status" value="1"/>
</dbReference>
<keyword evidence="8" id="KW-0831">Ubiquinone biosynthesis</keyword>
<evidence type="ECO:0000256" key="2">
    <source>
        <dbReference type="ARBA" id="ARBA00002811"/>
    </source>
</evidence>
<dbReference type="InterPro" id="IPR049381">
    <property type="entry name" value="UbiD-like_C"/>
</dbReference>
<evidence type="ECO:0000256" key="8">
    <source>
        <dbReference type="ARBA" id="ARBA00022688"/>
    </source>
</evidence>
<dbReference type="PATRIC" id="fig|1236703.3.peg.818"/>
<proteinExistence type="inferred from homology"/>
<keyword evidence="14" id="KW-1185">Reference proteome</keyword>
<comment type="similarity">
    <text evidence="5">Belongs to the UbiD family.</text>
</comment>
<evidence type="ECO:0000313" key="14">
    <source>
        <dbReference type="Proteomes" id="UP000053688"/>
    </source>
</evidence>
<evidence type="ECO:0000256" key="6">
    <source>
        <dbReference type="ARBA" id="ARBA00011643"/>
    </source>
</evidence>
<dbReference type="UniPathway" id="UPA00232"/>
<feature type="domain" description="3-octaprenyl-4-hydroxybenzoate carboxy-lyase-like Rift-related" evidence="10">
    <location>
        <begin position="127"/>
        <end position="323"/>
    </location>
</feature>
<feature type="domain" description="3-octaprenyl-4-hydroxybenzoate carboxy-lyase-like N-terminal" evidence="11">
    <location>
        <begin position="10"/>
        <end position="88"/>
    </location>
</feature>
<evidence type="ECO:0000256" key="1">
    <source>
        <dbReference type="ARBA" id="ARBA00001968"/>
    </source>
</evidence>